<reference evidence="1" key="1">
    <citation type="submission" date="2021-01" db="EMBL/GenBank/DDBJ databases">
        <authorList>
            <person name="Corre E."/>
            <person name="Pelletier E."/>
            <person name="Niang G."/>
            <person name="Scheremetjew M."/>
            <person name="Finn R."/>
            <person name="Kale V."/>
            <person name="Holt S."/>
            <person name="Cochrane G."/>
            <person name="Meng A."/>
            <person name="Brown T."/>
            <person name="Cohen L."/>
        </authorList>
    </citation>
    <scope>NUCLEOTIDE SEQUENCE</scope>
    <source>
        <strain evidence="1">Ras09</strain>
    </source>
</reference>
<dbReference type="AlphaFoldDB" id="A0A7S3FXY1"/>
<sequence length="107" mass="11777">MLEVDLVDGGALVNDDLLYSVVEDGVAVLGEPVGGASRVADHLIYDVPVYLDDFSRAALVRGEIDLFYELQALGQHLVEQLVEQTRRLFLHLQPQVVLGLNGDLFDD</sequence>
<accession>A0A7S3FXY1</accession>
<dbReference type="EMBL" id="HBIA01017967">
    <property type="protein sequence ID" value="CAE0237127.1"/>
    <property type="molecule type" value="Transcribed_RNA"/>
</dbReference>
<proteinExistence type="predicted"/>
<evidence type="ECO:0000313" key="1">
    <source>
        <dbReference type="EMBL" id="CAE0237127.1"/>
    </source>
</evidence>
<protein>
    <submittedName>
        <fullName evidence="1">Uncharacterized protein</fullName>
    </submittedName>
</protein>
<gene>
    <name evidence="1" type="ORF">SRAS04492_LOCUS8936</name>
</gene>
<organism evidence="1">
    <name type="scientific">Strombidium rassoulzadegani</name>
    <dbReference type="NCBI Taxonomy" id="1082188"/>
    <lineage>
        <taxon>Eukaryota</taxon>
        <taxon>Sar</taxon>
        <taxon>Alveolata</taxon>
        <taxon>Ciliophora</taxon>
        <taxon>Intramacronucleata</taxon>
        <taxon>Spirotrichea</taxon>
        <taxon>Oligotrichia</taxon>
        <taxon>Strombidiidae</taxon>
        <taxon>Strombidium</taxon>
    </lineage>
</organism>
<name>A0A7S3FXY1_9SPIT</name>